<evidence type="ECO:0000313" key="8">
    <source>
        <dbReference type="Proteomes" id="UP000515211"/>
    </source>
</evidence>
<keyword evidence="3" id="KW-0804">Transcription</keyword>
<protein>
    <submittedName>
        <fullName evidence="9">Transcription factor bHLH18</fullName>
    </submittedName>
</protein>
<dbReference type="PROSITE" id="PS50888">
    <property type="entry name" value="BHLH"/>
    <property type="match status" value="1"/>
</dbReference>
<evidence type="ECO:0000256" key="4">
    <source>
        <dbReference type="ARBA" id="ARBA00023242"/>
    </source>
</evidence>
<dbReference type="PANTHER" id="PTHR45959">
    <property type="entry name" value="BHLH TRANSCRIPTION FACTOR"/>
    <property type="match status" value="1"/>
</dbReference>
<evidence type="ECO:0000256" key="6">
    <source>
        <dbReference type="SAM" id="MobiDB-lite"/>
    </source>
</evidence>
<dbReference type="InterPro" id="IPR011598">
    <property type="entry name" value="bHLH_dom"/>
</dbReference>
<keyword evidence="5" id="KW-0175">Coiled coil</keyword>
<dbReference type="RefSeq" id="XP_015958894.2">
    <property type="nucleotide sequence ID" value="XM_016103408.3"/>
</dbReference>
<dbReference type="Proteomes" id="UP000515211">
    <property type="component" value="Chromosome 1"/>
</dbReference>
<feature type="coiled-coil region" evidence="5">
    <location>
        <begin position="351"/>
        <end position="378"/>
    </location>
</feature>
<keyword evidence="8" id="KW-1185">Reference proteome</keyword>
<evidence type="ECO:0000256" key="2">
    <source>
        <dbReference type="ARBA" id="ARBA00023015"/>
    </source>
</evidence>
<evidence type="ECO:0000256" key="1">
    <source>
        <dbReference type="ARBA" id="ARBA00004123"/>
    </source>
</evidence>
<dbReference type="AlphaFoldDB" id="A0A6P4CXI1"/>
<gene>
    <name evidence="9" type="primary">LOC107482811</name>
</gene>
<dbReference type="SMART" id="SM00353">
    <property type="entry name" value="HLH"/>
    <property type="match status" value="1"/>
</dbReference>
<reference evidence="8" key="1">
    <citation type="journal article" date="2016" name="Nat. Genet.">
        <title>The genome sequences of Arachis duranensis and Arachis ipaensis, the diploid ancestors of cultivated peanut.</title>
        <authorList>
            <person name="Bertioli D.J."/>
            <person name="Cannon S.B."/>
            <person name="Froenicke L."/>
            <person name="Huang G."/>
            <person name="Farmer A.D."/>
            <person name="Cannon E.K."/>
            <person name="Liu X."/>
            <person name="Gao D."/>
            <person name="Clevenger J."/>
            <person name="Dash S."/>
            <person name="Ren L."/>
            <person name="Moretzsohn M.C."/>
            <person name="Shirasawa K."/>
            <person name="Huang W."/>
            <person name="Vidigal B."/>
            <person name="Abernathy B."/>
            <person name="Chu Y."/>
            <person name="Niederhuth C.E."/>
            <person name="Umale P."/>
            <person name="Araujo A.C."/>
            <person name="Kozik A."/>
            <person name="Kim K.D."/>
            <person name="Burow M.D."/>
            <person name="Varshney R.K."/>
            <person name="Wang X."/>
            <person name="Zhang X."/>
            <person name="Barkley N."/>
            <person name="Guimaraes P.M."/>
            <person name="Isobe S."/>
            <person name="Guo B."/>
            <person name="Liao B."/>
            <person name="Stalker H.T."/>
            <person name="Schmitz R.J."/>
            <person name="Scheffler B.E."/>
            <person name="Leal-Bertioli S.C."/>
            <person name="Xun X."/>
            <person name="Jackson S.A."/>
            <person name="Michelmore R."/>
            <person name="Ozias-Akins P."/>
        </authorList>
    </citation>
    <scope>NUCLEOTIDE SEQUENCE [LARGE SCALE GENOMIC DNA]</scope>
    <source>
        <strain evidence="8">cv. V14167</strain>
    </source>
</reference>
<comment type="subcellular location">
    <subcellularLocation>
        <location evidence="1">Nucleus</location>
    </subcellularLocation>
</comment>
<dbReference type="Gene3D" id="4.10.280.10">
    <property type="entry name" value="Helix-loop-helix DNA-binding domain"/>
    <property type="match status" value="1"/>
</dbReference>
<feature type="domain" description="BHLH" evidence="7">
    <location>
        <begin position="312"/>
        <end position="361"/>
    </location>
</feature>
<feature type="region of interest" description="Disordered" evidence="6">
    <location>
        <begin position="274"/>
        <end position="316"/>
    </location>
</feature>
<proteinExistence type="predicted"/>
<dbReference type="KEGG" id="adu:107482811"/>
<evidence type="ECO:0000313" key="9">
    <source>
        <dbReference type="RefSeq" id="XP_015958894.2"/>
    </source>
</evidence>
<dbReference type="GO" id="GO:0005634">
    <property type="term" value="C:nucleus"/>
    <property type="evidence" value="ECO:0007669"/>
    <property type="project" value="UniProtKB-SubCell"/>
</dbReference>
<dbReference type="InterPro" id="IPR036638">
    <property type="entry name" value="HLH_DNA-bd_sf"/>
</dbReference>
<dbReference type="GO" id="GO:0046983">
    <property type="term" value="F:protein dimerization activity"/>
    <property type="evidence" value="ECO:0007669"/>
    <property type="project" value="InterPro"/>
</dbReference>
<reference evidence="9" key="2">
    <citation type="submission" date="2025-08" db="UniProtKB">
        <authorList>
            <consortium name="RefSeq"/>
        </authorList>
    </citation>
    <scope>IDENTIFICATION</scope>
    <source>
        <tissue evidence="9">Whole plant</tissue>
    </source>
</reference>
<dbReference type="PANTHER" id="PTHR45959:SF43">
    <property type="entry name" value="BASIC HELIX LOOP HELIX (BHLH) DNA-BINDING FAMILY PROTEIN"/>
    <property type="match status" value="1"/>
</dbReference>
<name>A0A6P4CXI1_ARADU</name>
<keyword evidence="2" id="KW-0805">Transcription regulation</keyword>
<evidence type="ECO:0000256" key="3">
    <source>
        <dbReference type="ARBA" id="ARBA00023163"/>
    </source>
</evidence>
<dbReference type="InterPro" id="IPR052610">
    <property type="entry name" value="bHLH_transcription_regulator"/>
</dbReference>
<evidence type="ECO:0000256" key="5">
    <source>
        <dbReference type="SAM" id="Coils"/>
    </source>
</evidence>
<feature type="compositionally biased region" description="Polar residues" evidence="6">
    <location>
        <begin position="274"/>
        <end position="307"/>
    </location>
</feature>
<dbReference type="Pfam" id="PF00010">
    <property type="entry name" value="HLH"/>
    <property type="match status" value="1"/>
</dbReference>
<accession>A0A6P4CXI1</accession>
<dbReference type="SUPFAM" id="SSF47459">
    <property type="entry name" value="HLH, helix-loop-helix DNA-binding domain"/>
    <property type="match status" value="1"/>
</dbReference>
<keyword evidence="4" id="KW-0539">Nucleus</keyword>
<sequence>MYQLDYDEGQWNEILHTRTCLRKSNAQQGDFLKGYAGQDIFASPLGKVDINDLPIHQLQNLKMIRMMRMVTWVGDDVMADKSLSSPLPPLQRPLPLLETLPSLFSVPTAAALATVKSAAAVKAAAAATRITNFYSRYDDRQQNLFSDRFALNPNACTQEISELKFIWDAEYNLMIRKIYDHWTAKCFQQMTSDDQSLSVECKSKELSNSCTDEITSFEEMLGSINDETFSPKLSSSSSILSLRSQILSFDNSDSLSSSPSNNTTEFYELKNTLNQRQDSVETPNNNNKKSDSLNTQNVEAKSTSTLGKRSPSHAHDHIIAERKRREKISQSFIALAALVPGLKKMDKASVLGDSIRYVKELKERLAVLEEESKKTKAKKAEQLHGHGAAVFSSLCEETIDGSLPQVEAREWGQQVLLRIHCWKEEGILVRILSEIQSLQLMLLNSSVLSFGDSILDITIIVQAGEGYNLTLNELVKNLRTATLKLMS</sequence>
<dbReference type="GeneID" id="107482811"/>
<organism evidence="8 9">
    <name type="scientific">Arachis duranensis</name>
    <name type="common">Wild peanut</name>
    <dbReference type="NCBI Taxonomy" id="130453"/>
    <lineage>
        <taxon>Eukaryota</taxon>
        <taxon>Viridiplantae</taxon>
        <taxon>Streptophyta</taxon>
        <taxon>Embryophyta</taxon>
        <taxon>Tracheophyta</taxon>
        <taxon>Spermatophyta</taxon>
        <taxon>Magnoliopsida</taxon>
        <taxon>eudicotyledons</taxon>
        <taxon>Gunneridae</taxon>
        <taxon>Pentapetalae</taxon>
        <taxon>rosids</taxon>
        <taxon>fabids</taxon>
        <taxon>Fabales</taxon>
        <taxon>Fabaceae</taxon>
        <taxon>Papilionoideae</taxon>
        <taxon>50 kb inversion clade</taxon>
        <taxon>dalbergioids sensu lato</taxon>
        <taxon>Dalbergieae</taxon>
        <taxon>Pterocarpus clade</taxon>
        <taxon>Arachis</taxon>
    </lineage>
</organism>
<evidence type="ECO:0000259" key="7">
    <source>
        <dbReference type="PROSITE" id="PS50888"/>
    </source>
</evidence>